<name>A0A3V2HZ31_SALSE</name>
<sequence length="65" mass="7171">MNKNLLTFTVTIPASEKFTGRVLVSVKKGIAQGGYPLREDEFTTTVEGFFESAKMAGAQIIYPDR</sequence>
<proteinExistence type="predicted"/>
<protein>
    <submittedName>
        <fullName evidence="1">Uncharacterized protein</fullName>
    </submittedName>
</protein>
<evidence type="ECO:0000313" key="1">
    <source>
        <dbReference type="EMBL" id="EDF8494993.1"/>
    </source>
</evidence>
<organism evidence="1">
    <name type="scientific">Salmonella senftenberg</name>
    <dbReference type="NCBI Taxonomy" id="28150"/>
    <lineage>
        <taxon>Bacteria</taxon>
        <taxon>Pseudomonadati</taxon>
        <taxon>Pseudomonadota</taxon>
        <taxon>Gammaproteobacteria</taxon>
        <taxon>Enterobacterales</taxon>
        <taxon>Enterobacteriaceae</taxon>
        <taxon>Salmonella</taxon>
    </lineage>
</organism>
<reference evidence="1" key="1">
    <citation type="submission" date="2018-07" db="EMBL/GenBank/DDBJ databases">
        <authorList>
            <consortium name="GenomeTrakr network: Whole genome sequencing for foodborne pathogen traceback"/>
        </authorList>
    </citation>
    <scope>NUCLEOTIDE SEQUENCE</scope>
    <source>
        <strain evidence="1">ADRDL-1057</strain>
    </source>
</reference>
<dbReference type="EMBL" id="AAMCCN010000001">
    <property type="protein sequence ID" value="EDF8494993.1"/>
    <property type="molecule type" value="Genomic_DNA"/>
</dbReference>
<comment type="caution">
    <text evidence="1">The sequence shown here is derived from an EMBL/GenBank/DDBJ whole genome shotgun (WGS) entry which is preliminary data.</text>
</comment>
<accession>A0A3V2HZ31</accession>
<dbReference type="AlphaFoldDB" id="A0A3V2HZ31"/>
<gene>
    <name evidence="1" type="ORF">B6442_02695</name>
</gene>